<keyword evidence="2" id="KW-1015">Disulfide bond</keyword>
<dbReference type="InterPro" id="IPR001314">
    <property type="entry name" value="Peptidase_S1A"/>
</dbReference>
<organism evidence="5 6">
    <name type="scientific">Kocuria atrinae</name>
    <dbReference type="NCBI Taxonomy" id="592377"/>
    <lineage>
        <taxon>Bacteria</taxon>
        <taxon>Bacillati</taxon>
        <taxon>Actinomycetota</taxon>
        <taxon>Actinomycetes</taxon>
        <taxon>Micrococcales</taxon>
        <taxon>Micrococcaceae</taxon>
        <taxon>Kocuria</taxon>
    </lineage>
</organism>
<dbReference type="Pfam" id="PF00089">
    <property type="entry name" value="Trypsin"/>
    <property type="match status" value="1"/>
</dbReference>
<reference evidence="6" key="1">
    <citation type="journal article" date="2019" name="Int. J. Syst. Evol. Microbiol.">
        <title>The Global Catalogue of Microorganisms (GCM) 10K type strain sequencing project: providing services to taxonomists for standard genome sequencing and annotation.</title>
        <authorList>
            <consortium name="The Broad Institute Genomics Platform"/>
            <consortium name="The Broad Institute Genome Sequencing Center for Infectious Disease"/>
            <person name="Wu L."/>
            <person name="Ma J."/>
        </authorList>
    </citation>
    <scope>NUCLEOTIDE SEQUENCE [LARGE SCALE GENOMIC DNA]</scope>
    <source>
        <strain evidence="6">JCM 15914</strain>
    </source>
</reference>
<evidence type="ECO:0000313" key="6">
    <source>
        <dbReference type="Proteomes" id="UP001500166"/>
    </source>
</evidence>
<proteinExistence type="inferred from homology"/>
<accession>A0ABP5J5W8</accession>
<keyword evidence="3" id="KW-0732">Signal</keyword>
<dbReference type="PROSITE" id="PS50240">
    <property type="entry name" value="TRYPSIN_DOM"/>
    <property type="match status" value="1"/>
</dbReference>
<feature type="domain" description="Peptidase S1" evidence="4">
    <location>
        <begin position="38"/>
        <end position="241"/>
    </location>
</feature>
<dbReference type="InterPro" id="IPR050430">
    <property type="entry name" value="Peptidase_S1"/>
</dbReference>
<dbReference type="InterPro" id="IPR009003">
    <property type="entry name" value="Peptidase_S1_PA"/>
</dbReference>
<evidence type="ECO:0000313" key="5">
    <source>
        <dbReference type="EMBL" id="GAA2111523.1"/>
    </source>
</evidence>
<dbReference type="PANTHER" id="PTHR24276">
    <property type="entry name" value="POLYSERASE-RELATED"/>
    <property type="match status" value="1"/>
</dbReference>
<dbReference type="SMART" id="SM00020">
    <property type="entry name" value="Tryp_SPc"/>
    <property type="match status" value="1"/>
</dbReference>
<dbReference type="PANTHER" id="PTHR24276:SF91">
    <property type="entry name" value="AT26814P-RELATED"/>
    <property type="match status" value="1"/>
</dbReference>
<comment type="caution">
    <text evidence="5">The sequence shown here is derived from an EMBL/GenBank/DDBJ whole genome shotgun (WGS) entry which is preliminary data.</text>
</comment>
<evidence type="ECO:0000256" key="2">
    <source>
        <dbReference type="ARBA" id="ARBA00023157"/>
    </source>
</evidence>
<keyword evidence="6" id="KW-1185">Reference proteome</keyword>
<dbReference type="PRINTS" id="PR00722">
    <property type="entry name" value="CHYMOTRYPSIN"/>
</dbReference>
<dbReference type="Proteomes" id="UP001500166">
    <property type="component" value="Unassembled WGS sequence"/>
</dbReference>
<evidence type="ECO:0000256" key="3">
    <source>
        <dbReference type="SAM" id="SignalP"/>
    </source>
</evidence>
<feature type="signal peptide" evidence="3">
    <location>
        <begin position="1"/>
        <end position="27"/>
    </location>
</feature>
<evidence type="ECO:0000256" key="1">
    <source>
        <dbReference type="ARBA" id="ARBA00007664"/>
    </source>
</evidence>
<evidence type="ECO:0000259" key="4">
    <source>
        <dbReference type="PROSITE" id="PS50240"/>
    </source>
</evidence>
<dbReference type="EMBL" id="BAAAQA010000004">
    <property type="protein sequence ID" value="GAA2111523.1"/>
    <property type="molecule type" value="Genomic_DNA"/>
</dbReference>
<dbReference type="RefSeq" id="WP_344223633.1">
    <property type="nucleotide sequence ID" value="NZ_BAAAQA010000004.1"/>
</dbReference>
<protein>
    <submittedName>
        <fullName evidence="5">Trypsin-like serine protease</fullName>
    </submittedName>
</protein>
<sequence length="242" mass="25039">MKTSLFQKIGIALFASAALATPMTAQAAPAAEETNEYIVGGEPAQNRAVVQLKFTQNGGQYGCSGSLISEEWVLTARHCTEDASNMNVFTSNSTQNPGQPVRAAQLANSPRGDVGLVRLSQPVNVGETMDLTDSTIPQRGQQGTVQGYGLRANSTPSTGLFQADVLVTGPSRDLHGGPASNIRGITGAANRGDSSGPLIINGQVVGVCSTGDTPDPGANINSGSNYSNVAAHRDWIRQTAGI</sequence>
<dbReference type="SUPFAM" id="SSF50494">
    <property type="entry name" value="Trypsin-like serine proteases"/>
    <property type="match status" value="1"/>
</dbReference>
<comment type="similarity">
    <text evidence="1">Belongs to the peptidase S1 family.</text>
</comment>
<name>A0ABP5J5W8_9MICC</name>
<dbReference type="InterPro" id="IPR043504">
    <property type="entry name" value="Peptidase_S1_PA_chymotrypsin"/>
</dbReference>
<dbReference type="Gene3D" id="2.40.10.10">
    <property type="entry name" value="Trypsin-like serine proteases"/>
    <property type="match status" value="1"/>
</dbReference>
<feature type="chain" id="PRO_5046891095" evidence="3">
    <location>
        <begin position="28"/>
        <end position="242"/>
    </location>
</feature>
<dbReference type="InterPro" id="IPR001254">
    <property type="entry name" value="Trypsin_dom"/>
</dbReference>
<gene>
    <name evidence="5" type="ORF">GCM10009824_06890</name>
</gene>